<evidence type="ECO:0000313" key="1">
    <source>
        <dbReference type="EMBL" id="CAA7266727.1"/>
    </source>
</evidence>
<dbReference type="EMBL" id="CACVBS010000056">
    <property type="protein sequence ID" value="CAA7266727.1"/>
    <property type="molecule type" value="Genomic_DNA"/>
</dbReference>
<dbReference type="Proteomes" id="UP000467700">
    <property type="component" value="Unassembled WGS sequence"/>
</dbReference>
<accession>A0A8S0WNL4</accession>
<name>A0A8S0WNL4_CYCAE</name>
<evidence type="ECO:0000313" key="2">
    <source>
        <dbReference type="Proteomes" id="UP000467700"/>
    </source>
</evidence>
<dbReference type="AlphaFoldDB" id="A0A8S0WNL4"/>
<reference evidence="1 2" key="1">
    <citation type="submission" date="2020-01" db="EMBL/GenBank/DDBJ databases">
        <authorList>
            <person name="Gupta K D."/>
        </authorList>
    </citation>
    <scope>NUCLEOTIDE SEQUENCE [LARGE SCALE GENOMIC DNA]</scope>
</reference>
<sequence length="405" mass="44861">MSLLAQSPRFPQEILDSFIDSVAALGPVHGEEDAALSKCALVSRSFAHRTRKHVFRQVLLTAEGNDDCEGMDNEEYLFVFQGFLTWKPRQPQKDGLTSIAPYVKKLSLVSYLPVFSTPSDLLLSPHLVSLSLSGIQKLPKALPAGSHVEQLRLRNCSVSKVKARLHFSARYPTATSSHPRVRKIDVDDVGAASQLLFGVPDPLYREAATPSTVSEVAIPFDSSGQGQEISTFLTQIKTSVTYIDMKFNDLVTPPLTQSSFNLTRLEELQHLRFSRYQGSRAFSSTLQLPGLGFDILDVLQVPTSLQAFSLQFHYSGDKERFLESFSAPPEANGWIKLNTFFSLKSSQIANVEVSILFSRRPRDTFYGQIESQVKTALPFFTKSTTTCSLSVIVGCIDDASDDGYD</sequence>
<dbReference type="OrthoDB" id="2745898at2759"/>
<proteinExistence type="predicted"/>
<organism evidence="1 2">
    <name type="scientific">Cyclocybe aegerita</name>
    <name type="common">Black poplar mushroom</name>
    <name type="synonym">Agrocybe aegerita</name>
    <dbReference type="NCBI Taxonomy" id="1973307"/>
    <lineage>
        <taxon>Eukaryota</taxon>
        <taxon>Fungi</taxon>
        <taxon>Dikarya</taxon>
        <taxon>Basidiomycota</taxon>
        <taxon>Agaricomycotina</taxon>
        <taxon>Agaricomycetes</taxon>
        <taxon>Agaricomycetidae</taxon>
        <taxon>Agaricales</taxon>
        <taxon>Agaricineae</taxon>
        <taxon>Bolbitiaceae</taxon>
        <taxon>Cyclocybe</taxon>
    </lineage>
</organism>
<gene>
    <name evidence="1" type="ORF">AAE3_LOCUS8991</name>
</gene>
<protein>
    <submittedName>
        <fullName evidence="1">Uncharacterized protein</fullName>
    </submittedName>
</protein>
<keyword evidence="2" id="KW-1185">Reference proteome</keyword>
<comment type="caution">
    <text evidence="1">The sequence shown here is derived from an EMBL/GenBank/DDBJ whole genome shotgun (WGS) entry which is preliminary data.</text>
</comment>